<dbReference type="AlphaFoldDB" id="A0A8R1DZP7"/>
<feature type="transmembrane region" description="Helical" evidence="7">
    <location>
        <begin position="147"/>
        <end position="170"/>
    </location>
</feature>
<proteinExistence type="inferred from homology"/>
<keyword evidence="10" id="KW-1185">Reference proteome</keyword>
<comment type="similarity">
    <text evidence="7">Belongs to the DHHC palmitoyltransferase family.</text>
</comment>
<comment type="domain">
    <text evidence="7">The DHHC domain is required for palmitoyltransferase activity.</text>
</comment>
<evidence type="ECO:0000256" key="4">
    <source>
        <dbReference type="ARBA" id="ARBA00022989"/>
    </source>
</evidence>
<evidence type="ECO:0000256" key="3">
    <source>
        <dbReference type="ARBA" id="ARBA00022692"/>
    </source>
</evidence>
<comment type="subcellular location">
    <subcellularLocation>
        <location evidence="1">Membrane</location>
        <topology evidence="1">Multi-pass membrane protein</topology>
    </subcellularLocation>
</comment>
<evidence type="ECO:0000259" key="8">
    <source>
        <dbReference type="Pfam" id="PF01529"/>
    </source>
</evidence>
<dbReference type="PROSITE" id="PS50216">
    <property type="entry name" value="DHHC"/>
    <property type="match status" value="1"/>
</dbReference>
<dbReference type="GO" id="GO:0019706">
    <property type="term" value="F:protein-cysteine S-palmitoyltransferase activity"/>
    <property type="evidence" value="ECO:0007669"/>
    <property type="project" value="UniProtKB-EC"/>
</dbReference>
<keyword evidence="3 7" id="KW-0812">Transmembrane</keyword>
<dbReference type="InterPro" id="IPR001594">
    <property type="entry name" value="Palmitoyltrfase_DHHC"/>
</dbReference>
<feature type="domain" description="Palmitoyltransferase DHHC" evidence="8">
    <location>
        <begin position="102"/>
        <end position="240"/>
    </location>
</feature>
<keyword evidence="4 7" id="KW-1133">Transmembrane helix</keyword>
<dbReference type="EC" id="2.3.1.225" evidence="7"/>
<reference evidence="9" key="2">
    <citation type="submission" date="2022-06" db="UniProtKB">
        <authorList>
            <consortium name="EnsemblMetazoa"/>
        </authorList>
    </citation>
    <scope>IDENTIFICATION</scope>
    <source>
        <strain evidence="9">DF5081</strain>
    </source>
</reference>
<dbReference type="GO" id="GO:0016020">
    <property type="term" value="C:membrane"/>
    <property type="evidence" value="ECO:0007669"/>
    <property type="project" value="UniProtKB-SubCell"/>
</dbReference>
<evidence type="ECO:0000313" key="10">
    <source>
        <dbReference type="Proteomes" id="UP000005237"/>
    </source>
</evidence>
<dbReference type="OMA" id="RAHHCPV"/>
<comment type="catalytic activity">
    <reaction evidence="7">
        <text>L-cysteinyl-[protein] + hexadecanoyl-CoA = S-hexadecanoyl-L-cysteinyl-[protein] + CoA</text>
        <dbReference type="Rhea" id="RHEA:36683"/>
        <dbReference type="Rhea" id="RHEA-COMP:10131"/>
        <dbReference type="Rhea" id="RHEA-COMP:11032"/>
        <dbReference type="ChEBI" id="CHEBI:29950"/>
        <dbReference type="ChEBI" id="CHEBI:57287"/>
        <dbReference type="ChEBI" id="CHEBI:57379"/>
        <dbReference type="ChEBI" id="CHEBI:74151"/>
        <dbReference type="EC" id="2.3.1.225"/>
    </reaction>
</comment>
<evidence type="ECO:0000256" key="2">
    <source>
        <dbReference type="ARBA" id="ARBA00022679"/>
    </source>
</evidence>
<feature type="transmembrane region" description="Helical" evidence="7">
    <location>
        <begin position="190"/>
        <end position="223"/>
    </location>
</feature>
<dbReference type="EnsemblMetazoa" id="CJA14827a.1">
    <property type="protein sequence ID" value="CJA14827a.1"/>
    <property type="gene ID" value="WBGene00134031"/>
</dbReference>
<dbReference type="Pfam" id="PF01529">
    <property type="entry name" value="DHHC"/>
    <property type="match status" value="1"/>
</dbReference>
<keyword evidence="2 7" id="KW-0808">Transferase</keyword>
<evidence type="ECO:0000256" key="6">
    <source>
        <dbReference type="ARBA" id="ARBA00023315"/>
    </source>
</evidence>
<feature type="transmembrane region" description="Helical" evidence="7">
    <location>
        <begin position="61"/>
        <end position="81"/>
    </location>
</feature>
<dbReference type="InterPro" id="IPR039859">
    <property type="entry name" value="PFA4/ZDH16/20/ERF2-like"/>
</dbReference>
<evidence type="ECO:0000256" key="5">
    <source>
        <dbReference type="ARBA" id="ARBA00023136"/>
    </source>
</evidence>
<feature type="transmembrane region" description="Helical" evidence="7">
    <location>
        <begin position="28"/>
        <end position="49"/>
    </location>
</feature>
<organism evidence="9 10">
    <name type="scientific">Caenorhabditis japonica</name>
    <dbReference type="NCBI Taxonomy" id="281687"/>
    <lineage>
        <taxon>Eukaryota</taxon>
        <taxon>Metazoa</taxon>
        <taxon>Ecdysozoa</taxon>
        <taxon>Nematoda</taxon>
        <taxon>Chromadorea</taxon>
        <taxon>Rhabditida</taxon>
        <taxon>Rhabditina</taxon>
        <taxon>Rhabditomorpha</taxon>
        <taxon>Rhabditoidea</taxon>
        <taxon>Rhabditidae</taxon>
        <taxon>Peloderinae</taxon>
        <taxon>Caenorhabditis</taxon>
    </lineage>
</organism>
<evidence type="ECO:0000313" key="9">
    <source>
        <dbReference type="EnsemblMetazoa" id="CJA14827a.1"/>
    </source>
</evidence>
<accession>A0A8R1DZP7</accession>
<dbReference type="PANTHER" id="PTHR12246">
    <property type="entry name" value="PALMITOYLTRANSFERASE ZDHHC16"/>
    <property type="match status" value="1"/>
</dbReference>
<protein>
    <recommendedName>
        <fullName evidence="7">Palmitoyltransferase</fullName>
        <ecNumber evidence="7">2.3.1.225</ecNumber>
    </recommendedName>
</protein>
<sequence length="296" mass="33918">MHFDSHGSDDVNVKRMVKKLIPTQIQDVIATAIFLLFLPFGILLHFLYVMPTWYPIMGEAWVIRVVPICLLAFNVYSNWFFMMKIGPNGRNSILPNVVKPGFKYCHSCQGNSPPRAYHCPVCDVCVFRRDHHCSFGGICIGHFNQRYFVAAIANLLVMVTPLVTYGWNLLELKLENGVSFGNLWQVMFPHLAWISGFITIYQFLHVLLFVLTFTVALFVFYLVAAQAFCLYNGQTRIEYLMDVHAFQLGIAENLRQSLGTRWPLIIFSCFIPSPLPSSDGQSFVTREMFNIHTKDL</sequence>
<keyword evidence="5 7" id="KW-0472">Membrane</keyword>
<reference evidence="10" key="1">
    <citation type="submission" date="2010-08" db="EMBL/GenBank/DDBJ databases">
        <authorList>
            <consortium name="Caenorhabditis japonica Sequencing Consortium"/>
            <person name="Wilson R.K."/>
        </authorList>
    </citation>
    <scope>NUCLEOTIDE SEQUENCE [LARGE SCALE GENOMIC DNA]</scope>
    <source>
        <strain evidence="10">DF5081</strain>
    </source>
</reference>
<name>A0A8R1DZP7_CAEJA</name>
<dbReference type="Proteomes" id="UP000005237">
    <property type="component" value="Unassembled WGS sequence"/>
</dbReference>
<evidence type="ECO:0000256" key="1">
    <source>
        <dbReference type="ARBA" id="ARBA00004141"/>
    </source>
</evidence>
<evidence type="ECO:0000256" key="7">
    <source>
        <dbReference type="RuleBase" id="RU079119"/>
    </source>
</evidence>
<keyword evidence="6 7" id="KW-0012">Acyltransferase</keyword>